<keyword evidence="1" id="KW-0689">Ribosomal protein</keyword>
<dbReference type="EMBL" id="JZWT02000002">
    <property type="protein sequence ID" value="MFB6489809.1"/>
    <property type="molecule type" value="Genomic_DNA"/>
</dbReference>
<sequence>MSQTQREYRVSLKRAYWAARTRRAKRAVRIIKEFVARHLRLEEAKVKLDPEVNAYIWSRSLEKPPRVIDIVVERREDGSVLVKLKK</sequence>
<dbReference type="Proteomes" id="UP000033636">
    <property type="component" value="Unassembled WGS sequence"/>
</dbReference>
<reference evidence="1" key="1">
    <citation type="submission" date="2024-07" db="EMBL/GenBank/DDBJ databases">
        <title>Metagenome and Metagenome-Assembled Genomes of Archaea from a hot spring from the geothermal field of Los Azufres, Mexico.</title>
        <authorList>
            <person name="Marin-Paredes R."/>
            <person name="Martinez-Romero E."/>
            <person name="Servin-Garciduenas L.E."/>
        </authorList>
    </citation>
    <scope>NUCLEOTIDE SEQUENCE</scope>
</reference>
<protein>
    <submittedName>
        <fullName evidence="1">50S ribosomal protein L31e</fullName>
    </submittedName>
</protein>
<proteinExistence type="predicted"/>
<organism evidence="1 2">
    <name type="scientific">Thermoproteus sp. AZ2</name>
    <dbReference type="NCBI Taxonomy" id="1609232"/>
    <lineage>
        <taxon>Archaea</taxon>
        <taxon>Thermoproteota</taxon>
        <taxon>Thermoprotei</taxon>
        <taxon>Thermoproteales</taxon>
        <taxon>Thermoproteaceae</taxon>
        <taxon>Thermoproteus</taxon>
    </lineage>
</organism>
<name>A0ACC6UYC6_9CREN</name>
<evidence type="ECO:0000313" key="1">
    <source>
        <dbReference type="EMBL" id="MFB6489809.1"/>
    </source>
</evidence>
<accession>A0ACC6UYC6</accession>
<keyword evidence="1" id="KW-0687">Ribonucleoprotein</keyword>
<evidence type="ECO:0000313" key="2">
    <source>
        <dbReference type="Proteomes" id="UP000033636"/>
    </source>
</evidence>
<comment type="caution">
    <text evidence="1">The sequence shown here is derived from an EMBL/GenBank/DDBJ whole genome shotgun (WGS) entry which is preliminary data.</text>
</comment>
<gene>
    <name evidence="1" type="ORF">TU35_000945</name>
</gene>